<evidence type="ECO:0000313" key="1">
    <source>
        <dbReference type="EMBL" id="ACF79510.1"/>
    </source>
</evidence>
<dbReference type="GeneID" id="100192508"/>
<name>B4FBL7_MAIZE</name>
<sequence>MCSVRARPYPLLLRRRGFPASASRPSSLAKTPSEAPWLDSAQFVPCSPLRRALSLLSPMALSPRSASGSGTVPSSLAIAPMSARACSAAVSSRLPAALVLAAAPSRSPFPASSSLLAASYRAPISRARAPGRIAGPRTRPSFAA</sequence>
<protein>
    <submittedName>
        <fullName evidence="1">Uncharacterized protein</fullName>
    </submittedName>
</protein>
<dbReference type="RefSeq" id="NP_001131200.1">
    <property type="nucleotide sequence ID" value="NM_001137728.1"/>
</dbReference>
<proteinExistence type="evidence at transcript level"/>
<dbReference type="KEGG" id="zma:100192508"/>
<dbReference type="AlphaFoldDB" id="B4FBL7"/>
<dbReference type="EMBL" id="BT034505">
    <property type="protein sequence ID" value="ACF79510.1"/>
    <property type="molecule type" value="mRNA"/>
</dbReference>
<dbReference type="HOGENOM" id="CLU_1799265_0_0_1"/>
<accession>B4FBL7</accession>
<organism evidence="1">
    <name type="scientific">Zea mays</name>
    <name type="common">Maize</name>
    <dbReference type="NCBI Taxonomy" id="4577"/>
    <lineage>
        <taxon>Eukaryota</taxon>
        <taxon>Viridiplantae</taxon>
        <taxon>Streptophyta</taxon>
        <taxon>Embryophyta</taxon>
        <taxon>Tracheophyta</taxon>
        <taxon>Spermatophyta</taxon>
        <taxon>Magnoliopsida</taxon>
        <taxon>Liliopsida</taxon>
        <taxon>Poales</taxon>
        <taxon>Poaceae</taxon>
        <taxon>PACMAD clade</taxon>
        <taxon>Panicoideae</taxon>
        <taxon>Andropogonodae</taxon>
        <taxon>Andropogoneae</taxon>
        <taxon>Tripsacinae</taxon>
        <taxon>Zea</taxon>
    </lineage>
</organism>
<reference evidence="1" key="1">
    <citation type="journal article" date="2009" name="PLoS Genet.">
        <title>Sequencing, mapping, and analysis of 27,455 maize full-length cDNAs.</title>
        <authorList>
            <person name="Soderlund C."/>
            <person name="Descour A."/>
            <person name="Kudrna D."/>
            <person name="Bomhoff M."/>
            <person name="Boyd L."/>
            <person name="Currie J."/>
            <person name="Angelova A."/>
            <person name="Collura K."/>
            <person name="Wissotski M."/>
            <person name="Ashley E."/>
            <person name="Morrow D."/>
            <person name="Fernandes J."/>
            <person name="Walbot V."/>
            <person name="Yu Y."/>
        </authorList>
    </citation>
    <scope>NUCLEOTIDE SEQUENCE</scope>
    <source>
        <strain evidence="1">B73</strain>
    </source>
</reference>